<dbReference type="RefSeq" id="WP_017799129.1">
    <property type="nucleotide sequence ID" value="NZ_JAGGMQ010000001.1"/>
</dbReference>
<proteinExistence type="predicted"/>
<protein>
    <submittedName>
        <fullName evidence="4">Ribosomal protein S18 acetylase RimI-like enzyme</fullName>
    </submittedName>
</protein>
<sequence length="178" mass="19489">MIDYEILDAAQAQQEHPALCEVLTRCVAQGASIGFIDAADQLSVTRFWQDVVYSLASGDKQLLVAREQGRIVGTIIVVLGMMPNGSHRAEISKLLVHPRARRQGIARQLMLQAEQIAVQAQRTLLVLDTRSGDVAEQLYLSLGWQVAGSIPCYARSTAGEFDATTVMYKLTGQNSDRS</sequence>
<evidence type="ECO:0000259" key="3">
    <source>
        <dbReference type="PROSITE" id="PS51186"/>
    </source>
</evidence>
<dbReference type="InterPro" id="IPR016181">
    <property type="entry name" value="Acyl_CoA_acyltransferase"/>
</dbReference>
<name>A0ABS4PEF1_9GAMM</name>
<dbReference type="Pfam" id="PF13673">
    <property type="entry name" value="Acetyltransf_10"/>
    <property type="match status" value="1"/>
</dbReference>
<gene>
    <name evidence="4" type="ORF">J2125_003678</name>
</gene>
<dbReference type="PANTHER" id="PTHR43877">
    <property type="entry name" value="AMINOALKYLPHOSPHONATE N-ACETYLTRANSFERASE-RELATED-RELATED"/>
    <property type="match status" value="1"/>
</dbReference>
<dbReference type="InterPro" id="IPR000182">
    <property type="entry name" value="GNAT_dom"/>
</dbReference>
<dbReference type="InterPro" id="IPR050832">
    <property type="entry name" value="Bact_Acetyltransf"/>
</dbReference>
<keyword evidence="5" id="KW-1185">Reference proteome</keyword>
<evidence type="ECO:0000256" key="2">
    <source>
        <dbReference type="ARBA" id="ARBA00023315"/>
    </source>
</evidence>
<evidence type="ECO:0000313" key="5">
    <source>
        <dbReference type="Proteomes" id="UP001195624"/>
    </source>
</evidence>
<keyword evidence="1" id="KW-0808">Transferase</keyword>
<reference evidence="4 5" key="1">
    <citation type="submission" date="2021-03" db="EMBL/GenBank/DDBJ databases">
        <authorList>
            <person name="D'Agostino P."/>
            <person name="Huntemann M."/>
            <person name="Clum A."/>
            <person name="Spunde A."/>
            <person name="Palaniappan K."/>
            <person name="Ritter S."/>
            <person name="Mikhailova N."/>
            <person name="Chen I.-M."/>
            <person name="Stamatis D."/>
            <person name="Reddy T."/>
            <person name="O'Malley R."/>
            <person name="Daum C."/>
            <person name="Shapiro N."/>
            <person name="Ivanova N."/>
            <person name="Kyrpides N."/>
            <person name="Woyke T."/>
        </authorList>
    </citation>
    <scope>NUCLEOTIDE SEQUENCE [LARGE SCALE GENOMIC DNA]</scope>
    <source>
        <strain evidence="4 5">WS4403</strain>
    </source>
</reference>
<dbReference type="SUPFAM" id="SSF55729">
    <property type="entry name" value="Acyl-CoA N-acyltransferases (Nat)"/>
    <property type="match status" value="1"/>
</dbReference>
<feature type="domain" description="N-acetyltransferase" evidence="3">
    <location>
        <begin position="4"/>
        <end position="172"/>
    </location>
</feature>
<dbReference type="Gene3D" id="3.40.630.30">
    <property type="match status" value="1"/>
</dbReference>
<accession>A0ABS4PEF1</accession>
<dbReference type="Proteomes" id="UP001195624">
    <property type="component" value="Unassembled WGS sequence"/>
</dbReference>
<dbReference type="EMBL" id="JAGGMQ010000001">
    <property type="protein sequence ID" value="MBP2170486.1"/>
    <property type="molecule type" value="Genomic_DNA"/>
</dbReference>
<evidence type="ECO:0000313" key="4">
    <source>
        <dbReference type="EMBL" id="MBP2170486.1"/>
    </source>
</evidence>
<reference evidence="5" key="2">
    <citation type="submission" date="2023-07" db="EMBL/GenBank/DDBJ databases">
        <title>Genome mining of underrepresented organisms for secondary metabolites.</title>
        <authorList>
            <person name="D'Agostino P.M."/>
        </authorList>
    </citation>
    <scope>NUCLEOTIDE SEQUENCE [LARGE SCALE GENOMIC DNA]</scope>
    <source>
        <strain evidence="5">WS4403</strain>
    </source>
</reference>
<keyword evidence="2" id="KW-0012">Acyltransferase</keyword>
<evidence type="ECO:0000256" key="1">
    <source>
        <dbReference type="ARBA" id="ARBA00022679"/>
    </source>
</evidence>
<organism evidence="4 5">
    <name type="scientific">Winslowiella toletana</name>
    <dbReference type="NCBI Taxonomy" id="92490"/>
    <lineage>
        <taxon>Bacteria</taxon>
        <taxon>Pseudomonadati</taxon>
        <taxon>Pseudomonadota</taxon>
        <taxon>Gammaproteobacteria</taxon>
        <taxon>Enterobacterales</taxon>
        <taxon>Erwiniaceae</taxon>
        <taxon>Winslowiella</taxon>
    </lineage>
</organism>
<comment type="caution">
    <text evidence="4">The sequence shown here is derived from an EMBL/GenBank/DDBJ whole genome shotgun (WGS) entry which is preliminary data.</text>
</comment>
<dbReference type="PROSITE" id="PS51186">
    <property type="entry name" value="GNAT"/>
    <property type="match status" value="1"/>
</dbReference>
<dbReference type="CDD" id="cd04301">
    <property type="entry name" value="NAT_SF"/>
    <property type="match status" value="1"/>
</dbReference>